<dbReference type="Proteomes" id="UP001306508">
    <property type="component" value="Unassembled WGS sequence"/>
</dbReference>
<evidence type="ECO:0000256" key="3">
    <source>
        <dbReference type="ARBA" id="ARBA00022502"/>
    </source>
</evidence>
<comment type="similarity">
    <text evidence="10">Belongs to the glycosyltransferase 22 family. PIGZ subfamily.</text>
</comment>
<reference evidence="13" key="1">
    <citation type="submission" date="2023-07" db="EMBL/GenBank/DDBJ databases">
        <title>A draft genome of Kazachstania heterogenica Y-27499.</title>
        <authorList>
            <person name="Donic C."/>
            <person name="Kralova J.S."/>
            <person name="Fidel L."/>
            <person name="Ben-Dor S."/>
            <person name="Jung S."/>
        </authorList>
    </citation>
    <scope>NUCLEOTIDE SEQUENCE [LARGE SCALE GENOMIC DNA]</scope>
    <source>
        <strain evidence="13">Y27499</strain>
    </source>
</reference>
<feature type="transmembrane region" description="Helical" evidence="11">
    <location>
        <begin position="61"/>
        <end position="80"/>
    </location>
</feature>
<keyword evidence="3" id="KW-0337">GPI-anchor biosynthesis</keyword>
<dbReference type="EMBL" id="JAWIZZ010000045">
    <property type="protein sequence ID" value="KAK5780139.1"/>
    <property type="molecule type" value="Genomic_DNA"/>
</dbReference>
<evidence type="ECO:0000256" key="11">
    <source>
        <dbReference type="RuleBase" id="RU363075"/>
    </source>
</evidence>
<evidence type="ECO:0000256" key="8">
    <source>
        <dbReference type="ARBA" id="ARBA00022989"/>
    </source>
</evidence>
<keyword evidence="13" id="KW-1185">Reference proteome</keyword>
<keyword evidence="4 11" id="KW-0328">Glycosyltransferase</keyword>
<evidence type="ECO:0000256" key="4">
    <source>
        <dbReference type="ARBA" id="ARBA00022676"/>
    </source>
</evidence>
<dbReference type="PANTHER" id="PTHR22760:SF3">
    <property type="entry name" value="GPI MANNOSYLTRANSFERASE 4"/>
    <property type="match status" value="1"/>
</dbReference>
<evidence type="ECO:0000256" key="6">
    <source>
        <dbReference type="ARBA" id="ARBA00022692"/>
    </source>
</evidence>
<feature type="transmembrane region" description="Helical" evidence="11">
    <location>
        <begin position="357"/>
        <end position="375"/>
    </location>
</feature>
<keyword evidence="9 11" id="KW-0472">Membrane</keyword>
<organism evidence="12 13">
    <name type="scientific">Arxiozyma heterogenica</name>
    <dbReference type="NCBI Taxonomy" id="278026"/>
    <lineage>
        <taxon>Eukaryota</taxon>
        <taxon>Fungi</taxon>
        <taxon>Dikarya</taxon>
        <taxon>Ascomycota</taxon>
        <taxon>Saccharomycotina</taxon>
        <taxon>Saccharomycetes</taxon>
        <taxon>Saccharomycetales</taxon>
        <taxon>Saccharomycetaceae</taxon>
        <taxon>Arxiozyma</taxon>
    </lineage>
</organism>
<keyword evidence="7 11" id="KW-0256">Endoplasmic reticulum</keyword>
<dbReference type="Pfam" id="PF03901">
    <property type="entry name" value="Glyco_transf_22"/>
    <property type="match status" value="1"/>
</dbReference>
<gene>
    <name evidence="12" type="ORF">RI543_002682</name>
</gene>
<dbReference type="GO" id="GO:0006506">
    <property type="term" value="P:GPI anchor biosynthetic process"/>
    <property type="evidence" value="ECO:0007669"/>
    <property type="project" value="UniProtKB-KW"/>
</dbReference>
<feature type="transmembrane region" description="Helical" evidence="11">
    <location>
        <begin position="182"/>
        <end position="209"/>
    </location>
</feature>
<dbReference type="InterPro" id="IPR005599">
    <property type="entry name" value="GPI_mannosylTrfase"/>
</dbReference>
<evidence type="ECO:0000256" key="5">
    <source>
        <dbReference type="ARBA" id="ARBA00022679"/>
    </source>
</evidence>
<keyword evidence="8 11" id="KW-1133">Transmembrane helix</keyword>
<proteinExistence type="inferred from homology"/>
<protein>
    <recommendedName>
        <fullName evidence="11">Mannosyltransferase</fullName>
        <ecNumber evidence="11">2.4.1.-</ecNumber>
    </recommendedName>
</protein>
<evidence type="ECO:0000256" key="1">
    <source>
        <dbReference type="ARBA" id="ARBA00004477"/>
    </source>
</evidence>
<evidence type="ECO:0000256" key="9">
    <source>
        <dbReference type="ARBA" id="ARBA00023136"/>
    </source>
</evidence>
<comment type="subcellular location">
    <subcellularLocation>
        <location evidence="1 11">Endoplasmic reticulum membrane</location>
        <topology evidence="1 11">Multi-pass membrane protein</topology>
    </subcellularLocation>
</comment>
<dbReference type="GO" id="GO:0000026">
    <property type="term" value="F:alpha-1,2-mannosyltransferase activity"/>
    <property type="evidence" value="ECO:0007669"/>
    <property type="project" value="TreeGrafter"/>
</dbReference>
<accession>A0AAN7W2Z9</accession>
<dbReference type="EC" id="2.4.1.-" evidence="11"/>
<feature type="transmembrane region" description="Helical" evidence="11">
    <location>
        <begin position="311"/>
        <end position="330"/>
    </location>
</feature>
<dbReference type="AlphaFoldDB" id="A0AAN7W2Z9"/>
<dbReference type="PANTHER" id="PTHR22760">
    <property type="entry name" value="GLYCOSYLTRANSFERASE"/>
    <property type="match status" value="1"/>
</dbReference>
<comment type="pathway">
    <text evidence="2">Glycolipid biosynthesis; glycosylphosphatidylinositol-anchor biosynthesis.</text>
</comment>
<sequence>MLPKLKSLTYWGYVFGLLIAIQPSYIHSDEHFQTIEILAQKFGGIKGTISWEFQGEYPARSLVPLYLYYGPLYFVLFKILNIQDPTIILSLVRLQHYLSYVVIYKWFLKQFGVPKTVHYIEFLISTSYITYTIQSHSFSNSIETLILLSVLVCYKNLLSLYPSNNNDINKDNVHRKKYLTNILVAFLIVIGIFNRMTFPAFILLPSLTLFSRYYIHQWKSFLLFSITGFITFLCCIQLDTWSFNLNQSNISYPYVLAPWNNLKYNLETSNLKLHGLHPRYTHILVNMPQILGPGLYLVYTEIKKHKFNQLNSCNLPLLSIISALFILSIFPHQELRFLVPLTPLIFLAFNNVPCKRWVSIWLLYNIIMAMILGCFHQSGVIKMMMYYQQNKERTTDFGVHVWWKTYMPPTWMYMNSNITVSTTKLINGTIETLDFDEIISVNQNHVIDLKGCNLSLLNSTINQLLIKNENITLIAPDSVRSKLFTLKSYYNITDNFHTYAHLDLDHFNFNDISSFTPGLASYHISYIKERRKQERITESKL</sequence>
<evidence type="ECO:0000256" key="7">
    <source>
        <dbReference type="ARBA" id="ARBA00022824"/>
    </source>
</evidence>
<name>A0AAN7W2Z9_9SACH</name>
<feature type="transmembrane region" description="Helical" evidence="11">
    <location>
        <begin position="7"/>
        <end position="26"/>
    </location>
</feature>
<evidence type="ECO:0000313" key="13">
    <source>
        <dbReference type="Proteomes" id="UP001306508"/>
    </source>
</evidence>
<evidence type="ECO:0000313" key="12">
    <source>
        <dbReference type="EMBL" id="KAK5780139.1"/>
    </source>
</evidence>
<keyword evidence="5" id="KW-0808">Transferase</keyword>
<evidence type="ECO:0000256" key="2">
    <source>
        <dbReference type="ARBA" id="ARBA00004687"/>
    </source>
</evidence>
<evidence type="ECO:0000256" key="10">
    <source>
        <dbReference type="ARBA" id="ARBA00038466"/>
    </source>
</evidence>
<keyword evidence="6 11" id="KW-0812">Transmembrane</keyword>
<dbReference type="GO" id="GO:0005789">
    <property type="term" value="C:endoplasmic reticulum membrane"/>
    <property type="evidence" value="ECO:0007669"/>
    <property type="project" value="UniProtKB-SubCell"/>
</dbReference>
<comment type="caution">
    <text evidence="12">The sequence shown here is derived from an EMBL/GenBank/DDBJ whole genome shotgun (WGS) entry which is preliminary data.</text>
</comment>
<feature type="transmembrane region" description="Helical" evidence="11">
    <location>
        <begin position="221"/>
        <end position="243"/>
    </location>
</feature>